<evidence type="ECO:0000313" key="2">
    <source>
        <dbReference type="Proteomes" id="UP000789759"/>
    </source>
</evidence>
<dbReference type="EMBL" id="CAJVQA010003983">
    <property type="protein sequence ID" value="CAG8588549.1"/>
    <property type="molecule type" value="Genomic_DNA"/>
</dbReference>
<reference evidence="1" key="1">
    <citation type="submission" date="2021-06" db="EMBL/GenBank/DDBJ databases">
        <authorList>
            <person name="Kallberg Y."/>
            <person name="Tangrot J."/>
            <person name="Rosling A."/>
        </authorList>
    </citation>
    <scope>NUCLEOTIDE SEQUENCE</scope>
    <source>
        <strain evidence="1">FL966</strain>
    </source>
</reference>
<organism evidence="1 2">
    <name type="scientific">Cetraspora pellucida</name>
    <dbReference type="NCBI Taxonomy" id="1433469"/>
    <lineage>
        <taxon>Eukaryota</taxon>
        <taxon>Fungi</taxon>
        <taxon>Fungi incertae sedis</taxon>
        <taxon>Mucoromycota</taxon>
        <taxon>Glomeromycotina</taxon>
        <taxon>Glomeromycetes</taxon>
        <taxon>Diversisporales</taxon>
        <taxon>Gigasporaceae</taxon>
        <taxon>Cetraspora</taxon>
    </lineage>
</organism>
<sequence>MASNNKLFYLDVSIPFTIYDESLMPWADLSSIVGAINRTSSSAYIDKTSIFFIGGYYSVNSPSINKFDTATQQWSTPSISGSIPLSSNLKYAPCVSLGNKIYIYGGNASLSAMNKLNTSSLLWSILSYTITSSKTQGYSATLLNDSILYIGGTNQLAFNGWNCPNKTFNLMKEDISDVSLIALDILAFTWLVPNISNTGGPQQVLRWHSSTMIGAYVLIAFGYLFPTVDIRTTTSDIFLLDVSRVDNYRWVTSYEPDKTLQPIPSTLFTQPTTPQ</sequence>
<dbReference type="GO" id="GO:0005737">
    <property type="term" value="C:cytoplasm"/>
    <property type="evidence" value="ECO:0007669"/>
    <property type="project" value="TreeGrafter"/>
</dbReference>
<dbReference type="PANTHER" id="PTHR46461">
    <property type="entry name" value="KELCH DOMAIN-CONTAINING PROTEIN 3"/>
    <property type="match status" value="1"/>
</dbReference>
<dbReference type="AlphaFoldDB" id="A0A9N9C671"/>
<dbReference type="Gene3D" id="2.120.10.80">
    <property type="entry name" value="Kelch-type beta propeller"/>
    <property type="match status" value="1"/>
</dbReference>
<evidence type="ECO:0000313" key="1">
    <source>
        <dbReference type="EMBL" id="CAG8588549.1"/>
    </source>
</evidence>
<dbReference type="Proteomes" id="UP000789759">
    <property type="component" value="Unassembled WGS sequence"/>
</dbReference>
<dbReference type="SUPFAM" id="SSF117281">
    <property type="entry name" value="Kelch motif"/>
    <property type="match status" value="1"/>
</dbReference>
<gene>
    <name evidence="1" type="ORF">CPELLU_LOCUS6423</name>
</gene>
<dbReference type="PANTHER" id="PTHR46461:SF2">
    <property type="entry name" value="ATTRACTIN"/>
    <property type="match status" value="1"/>
</dbReference>
<protein>
    <submittedName>
        <fullName evidence="1">15706_t:CDS:1</fullName>
    </submittedName>
</protein>
<comment type="caution">
    <text evidence="1">The sequence shown here is derived from an EMBL/GenBank/DDBJ whole genome shotgun (WGS) entry which is preliminary data.</text>
</comment>
<accession>A0A9N9C671</accession>
<keyword evidence="2" id="KW-1185">Reference proteome</keyword>
<dbReference type="OrthoDB" id="2321072at2759"/>
<dbReference type="InterPro" id="IPR052637">
    <property type="entry name" value="KLHDC3-like"/>
</dbReference>
<dbReference type="GO" id="GO:0003682">
    <property type="term" value="F:chromatin binding"/>
    <property type="evidence" value="ECO:0007669"/>
    <property type="project" value="InterPro"/>
</dbReference>
<dbReference type="InterPro" id="IPR015915">
    <property type="entry name" value="Kelch-typ_b-propeller"/>
</dbReference>
<dbReference type="Pfam" id="PF24681">
    <property type="entry name" value="Kelch_KLHDC2_KLHL20_DRC7"/>
    <property type="match status" value="1"/>
</dbReference>
<proteinExistence type="predicted"/>
<name>A0A9N9C671_9GLOM</name>